<gene>
    <name evidence="1" type="ORF">K7X08_022122</name>
</gene>
<comment type="caution">
    <text evidence="1">The sequence shown here is derived from an EMBL/GenBank/DDBJ whole genome shotgun (WGS) entry which is preliminary data.</text>
</comment>
<dbReference type="Proteomes" id="UP001152561">
    <property type="component" value="Unassembled WGS sequence"/>
</dbReference>
<evidence type="ECO:0000313" key="1">
    <source>
        <dbReference type="EMBL" id="KAJ8528430.1"/>
    </source>
</evidence>
<protein>
    <submittedName>
        <fullName evidence="1">Uncharacterized protein</fullName>
    </submittedName>
</protein>
<evidence type="ECO:0000313" key="2">
    <source>
        <dbReference type="Proteomes" id="UP001152561"/>
    </source>
</evidence>
<sequence length="66" mass="7756">MKVLRGSFDEAATEYDEIERPVAYRRVLTKQCGYKSHQSLFHEHVSSTYQVINPHFLSLFIHLVMT</sequence>
<organism evidence="1 2">
    <name type="scientific">Anisodus acutangulus</name>
    <dbReference type="NCBI Taxonomy" id="402998"/>
    <lineage>
        <taxon>Eukaryota</taxon>
        <taxon>Viridiplantae</taxon>
        <taxon>Streptophyta</taxon>
        <taxon>Embryophyta</taxon>
        <taxon>Tracheophyta</taxon>
        <taxon>Spermatophyta</taxon>
        <taxon>Magnoliopsida</taxon>
        <taxon>eudicotyledons</taxon>
        <taxon>Gunneridae</taxon>
        <taxon>Pentapetalae</taxon>
        <taxon>asterids</taxon>
        <taxon>lamiids</taxon>
        <taxon>Solanales</taxon>
        <taxon>Solanaceae</taxon>
        <taxon>Solanoideae</taxon>
        <taxon>Hyoscyameae</taxon>
        <taxon>Anisodus</taxon>
    </lineage>
</organism>
<accession>A0A9Q1L6S2</accession>
<proteinExistence type="predicted"/>
<reference evidence="2" key="1">
    <citation type="journal article" date="2023" name="Proc. Natl. Acad. Sci. U.S.A.">
        <title>Genomic and structural basis for evolution of tropane alkaloid biosynthesis.</title>
        <authorList>
            <person name="Wanga Y.-J."/>
            <person name="Taina T."/>
            <person name="Yua J.-Y."/>
            <person name="Lia J."/>
            <person name="Xua B."/>
            <person name="Chenc J."/>
            <person name="D'Auriad J.C."/>
            <person name="Huanga J.-P."/>
            <person name="Huanga S.-X."/>
        </authorList>
    </citation>
    <scope>NUCLEOTIDE SEQUENCE [LARGE SCALE GENOMIC DNA]</scope>
    <source>
        <strain evidence="2">cv. KIB-2019</strain>
    </source>
</reference>
<name>A0A9Q1L6S2_9SOLA</name>
<keyword evidence="2" id="KW-1185">Reference proteome</keyword>
<dbReference type="AlphaFoldDB" id="A0A9Q1L6S2"/>
<dbReference type="EMBL" id="JAJAGQ010000023">
    <property type="protein sequence ID" value="KAJ8528430.1"/>
    <property type="molecule type" value="Genomic_DNA"/>
</dbReference>